<dbReference type="Proteomes" id="UP001595721">
    <property type="component" value="Unassembled WGS sequence"/>
</dbReference>
<dbReference type="InterPro" id="IPR036259">
    <property type="entry name" value="MFS_trans_sf"/>
</dbReference>
<comment type="subcellular location">
    <subcellularLocation>
        <location evidence="1">Membrane</location>
        <topology evidence="1">Multi-pass membrane protein</topology>
    </subcellularLocation>
</comment>
<evidence type="ECO:0000313" key="8">
    <source>
        <dbReference type="Proteomes" id="UP001595721"/>
    </source>
</evidence>
<dbReference type="EMBL" id="JBHRXJ010000009">
    <property type="protein sequence ID" value="MFC3529026.1"/>
    <property type="molecule type" value="Genomic_DNA"/>
</dbReference>
<dbReference type="Gene3D" id="1.20.1250.20">
    <property type="entry name" value="MFS general substrate transporter like domains"/>
    <property type="match status" value="2"/>
</dbReference>
<dbReference type="RefSeq" id="WP_377744874.1">
    <property type="nucleotide sequence ID" value="NZ_JBHRXJ010000009.1"/>
</dbReference>
<evidence type="ECO:0000256" key="1">
    <source>
        <dbReference type="ARBA" id="ARBA00004141"/>
    </source>
</evidence>
<dbReference type="Pfam" id="PF07690">
    <property type="entry name" value="MFS_1"/>
    <property type="match status" value="1"/>
</dbReference>
<reference evidence="8" key="1">
    <citation type="journal article" date="2019" name="Int. J. Syst. Evol. Microbiol.">
        <title>The Global Catalogue of Microorganisms (GCM) 10K type strain sequencing project: providing services to taxonomists for standard genome sequencing and annotation.</title>
        <authorList>
            <consortium name="The Broad Institute Genomics Platform"/>
            <consortium name="The Broad Institute Genome Sequencing Center for Infectious Disease"/>
            <person name="Wu L."/>
            <person name="Ma J."/>
        </authorList>
    </citation>
    <scope>NUCLEOTIDE SEQUENCE [LARGE SCALE GENOMIC DNA]</scope>
    <source>
        <strain evidence="8">KCTC 42899</strain>
    </source>
</reference>
<dbReference type="InterPro" id="IPR020846">
    <property type="entry name" value="MFS_dom"/>
</dbReference>
<evidence type="ECO:0000256" key="3">
    <source>
        <dbReference type="ARBA" id="ARBA00022989"/>
    </source>
</evidence>
<feature type="domain" description="Major facilitator superfamily (MFS) profile" evidence="6">
    <location>
        <begin position="1"/>
        <end position="392"/>
    </location>
</feature>
<name>A0ABV7R6V6_9RHOB</name>
<evidence type="ECO:0000256" key="4">
    <source>
        <dbReference type="ARBA" id="ARBA00023136"/>
    </source>
</evidence>
<feature type="transmembrane region" description="Helical" evidence="5">
    <location>
        <begin position="304"/>
        <end position="324"/>
    </location>
</feature>
<comment type="caution">
    <text evidence="7">The sequence shown here is derived from an EMBL/GenBank/DDBJ whole genome shotgun (WGS) entry which is preliminary data.</text>
</comment>
<protein>
    <submittedName>
        <fullName evidence="7">MFS transporter</fullName>
    </submittedName>
</protein>
<feature type="transmembrane region" description="Helical" evidence="5">
    <location>
        <begin position="281"/>
        <end position="298"/>
    </location>
</feature>
<dbReference type="CDD" id="cd17393">
    <property type="entry name" value="MFS_MosC_like"/>
    <property type="match status" value="1"/>
</dbReference>
<keyword evidence="8" id="KW-1185">Reference proteome</keyword>
<dbReference type="PANTHER" id="PTHR23514">
    <property type="entry name" value="BYPASS OF STOP CODON PROTEIN 6"/>
    <property type="match status" value="1"/>
</dbReference>
<dbReference type="InterPro" id="IPR011701">
    <property type="entry name" value="MFS"/>
</dbReference>
<evidence type="ECO:0000259" key="6">
    <source>
        <dbReference type="PROSITE" id="PS50850"/>
    </source>
</evidence>
<feature type="transmembrane region" description="Helical" evidence="5">
    <location>
        <begin position="59"/>
        <end position="78"/>
    </location>
</feature>
<dbReference type="InterPro" id="IPR051788">
    <property type="entry name" value="MFS_Transporter"/>
</dbReference>
<keyword evidence="3 5" id="KW-1133">Transmembrane helix</keyword>
<feature type="transmembrane region" description="Helical" evidence="5">
    <location>
        <begin position="246"/>
        <end position="269"/>
    </location>
</feature>
<feature type="transmembrane region" description="Helical" evidence="5">
    <location>
        <begin position="21"/>
        <end position="39"/>
    </location>
</feature>
<feature type="transmembrane region" description="Helical" evidence="5">
    <location>
        <begin position="363"/>
        <end position="383"/>
    </location>
</feature>
<feature type="transmembrane region" description="Helical" evidence="5">
    <location>
        <begin position="147"/>
        <end position="169"/>
    </location>
</feature>
<dbReference type="PROSITE" id="PS50850">
    <property type="entry name" value="MFS"/>
    <property type="match status" value="1"/>
</dbReference>
<dbReference type="SUPFAM" id="SSF103473">
    <property type="entry name" value="MFS general substrate transporter"/>
    <property type="match status" value="1"/>
</dbReference>
<organism evidence="7 8">
    <name type="scientific">Paracoccus mangrovi</name>
    <dbReference type="NCBI Taxonomy" id="1715645"/>
    <lineage>
        <taxon>Bacteria</taxon>
        <taxon>Pseudomonadati</taxon>
        <taxon>Pseudomonadota</taxon>
        <taxon>Alphaproteobacteria</taxon>
        <taxon>Rhodobacterales</taxon>
        <taxon>Paracoccaceae</taxon>
        <taxon>Paracoccus</taxon>
    </lineage>
</organism>
<feature type="transmembrane region" description="Helical" evidence="5">
    <location>
        <begin position="175"/>
        <end position="195"/>
    </location>
</feature>
<keyword evidence="4 5" id="KW-0472">Membrane</keyword>
<sequence>MSMAALPGGATGGTRGGFGPRWAVSGLFFANGLMIGSWAPKVPVLMQRLQISEAEAGLLVLVLGLGSVTMMPIFGAIIARRGSAGPLRRAAVLAAPTLLLMSLMPGIWSVGLAVFLFGGFVGGMDVAMNANAVAVERARRRAIMSSCHGFWSLGAMAGAAAGGILLAGLGERGHALLVTLAVGGLLWLLLPRVLVDAPHPEAAPAPLRLPRSPLPYLIGLLALCSMIPEGAIIDWAAVYLRRDLGASIWVSGFGFAACAGTMALMRFVGDSIRQRLGARQTLRLGAVVGALGLAMAALAPAPGWAILGFGLAGLGISNLVPIAFSAAGNLPGIAPGIGMSVATTLGYCGILVAPGLIGFVAEHVAFSAIFLGLAVLILSSLILSGLARHADFDHGGD</sequence>
<accession>A0ABV7R6V6</accession>
<gene>
    <name evidence="7" type="ORF">ACFOMH_12650</name>
</gene>
<feature type="transmembrane region" description="Helical" evidence="5">
    <location>
        <begin position="216"/>
        <end position="240"/>
    </location>
</feature>
<proteinExistence type="predicted"/>
<keyword evidence="2 5" id="KW-0812">Transmembrane</keyword>
<evidence type="ECO:0000313" key="7">
    <source>
        <dbReference type="EMBL" id="MFC3529026.1"/>
    </source>
</evidence>
<feature type="transmembrane region" description="Helical" evidence="5">
    <location>
        <begin position="336"/>
        <end position="357"/>
    </location>
</feature>
<evidence type="ECO:0000256" key="5">
    <source>
        <dbReference type="SAM" id="Phobius"/>
    </source>
</evidence>
<evidence type="ECO:0000256" key="2">
    <source>
        <dbReference type="ARBA" id="ARBA00022692"/>
    </source>
</evidence>
<dbReference type="PANTHER" id="PTHR23514:SF13">
    <property type="entry name" value="INNER MEMBRANE PROTEIN YBJJ"/>
    <property type="match status" value="1"/>
</dbReference>